<protein>
    <recommendedName>
        <fullName evidence="15">Transmembrane protein family 132 middle domain-containing protein</fullName>
    </recommendedName>
</protein>
<feature type="transmembrane region" description="Helical" evidence="7">
    <location>
        <begin position="316"/>
        <end position="334"/>
    </location>
</feature>
<feature type="region of interest" description="Disordered" evidence="6">
    <location>
        <begin position="27"/>
        <end position="49"/>
    </location>
</feature>
<evidence type="ECO:0000256" key="5">
    <source>
        <dbReference type="ARBA" id="ARBA00023136"/>
    </source>
</evidence>
<feature type="transmembrane region" description="Helical" evidence="7">
    <location>
        <begin position="230"/>
        <end position="252"/>
    </location>
</feature>
<evidence type="ECO:0000256" key="7">
    <source>
        <dbReference type="SAM" id="Phobius"/>
    </source>
</evidence>
<keyword evidence="4 7" id="KW-1133">Transmembrane helix</keyword>
<evidence type="ECO:0000259" key="12">
    <source>
        <dbReference type="Pfam" id="PF23487"/>
    </source>
</evidence>
<evidence type="ECO:0000256" key="2">
    <source>
        <dbReference type="ARBA" id="ARBA00006166"/>
    </source>
</evidence>
<name>A0ABD1KE85_9TELE</name>
<feature type="domain" description="Transmembrane protein TMEM132 fifth" evidence="11">
    <location>
        <begin position="852"/>
        <end position="970"/>
    </location>
</feature>
<sequence>MNFSSVSVSGGCLKRWRCTRRGFHEVYGSGKPEAKDEKDGAQSGGDKSCTSRHISEIKFEMDCMLNLVVFFLGLLLVNADSEPLRSPQGNASAIPVTSNNSRAISAPSPSKCPKVTAPTPLRKVVLVKVTWDSNNPCRGAVHLSLPRGGHKPVCFGSTYTDEFEDLCQQRRCEKFLAWEKSEQIVPGHYVNGSGRVTNTNCHALIIQCKGPQATRSQGKTSEGAYNGELVAYKAVTGLLILLVLAVLLFFFGKPTYSAIRKRMSQKRQTRWIGPTQTQSVYYHRDQPPGPNNNTFKRHSYPGMSAAGCPSSHCKRGVVMVILLCSCFALAGAQLPTPISLPAQITVTPPWRALSLSQSDLGVLFSNSSPFSHSQSLLLMPPPGPSPKAGVRASFGPYSVTQMVSTPILSLSPPLSASLLTKTVLKEKQGDKGERFEVRVLFHMRGDTNKGTCITLHAFKETQEQKASCITQSPLGLCVVSLSLPKDWFELGQTSQAGTRQNPRLRYQHRHRHRQRSTGRRRHHTPSALRDQPGAPSDHIHLYYSSSGTVPNLKLPTQGCAVDDTQPLQRRLYYVGAVALPEREKDKAKWTVGCSGGRDVEELRLDYNVLLHYRPGPVRTGQPIGISVNLRSNFTGDSITIRLKVKKGLLGLVDQPSMNSDLWIVTLEKSTGSKHDTISIICHKVGTQSVHLSQTDLLEVACLLVDGLKRSFGVAMTVTIAWWVEYSSRNTKAFPHGAVTSFLSFADRDIVGIAPITESSTIINTAILNSQPVTLPVTVLGIGNDGKVSDVTSAVRCQSANEDIIKVSSDCSTLFVDGSESGVGSTCVEVDFSLGRLRGSVCLSVWTPVVPLRISLSDSVLSAIDGWSYFNQGRCTPVFQRSTVQVLAQFSAHPSTRRGQPSYMLGSPDWFVDVTEMVWDWLQVGNSRVATLSKQGFLIGLEPGITTLHVISSQWDGVLGSAEVVVTSETVAPGDLSVQLIGGLGLTINPNPAHQSVISAAVTAHNILYNYGQEASVSIWLQFNDDTAILVSAFSSVPYSLRLSSLAESVVAVTPEPLQRVLAQGEGGGPLVKAELLVSTCETLSNDIETNVARDGGTRRLAKGSGWIRVNLDSEVWPIGSDTDNEMFDVSEMLSEADKDLYGNFGDKAVTGNITSDYTDNAGNDIITRNKLERAVLTPNHQESAVYFSPGVGKDKERPLQGDRDLEVGLGAVLSLLCLSALLFLANCLPCALRDRRRRKQREKEGLTSQGITGELQVETSQGKGNSKKGGIEVEEGECVEKED</sequence>
<evidence type="ECO:0000256" key="1">
    <source>
        <dbReference type="ARBA" id="ARBA00004479"/>
    </source>
</evidence>
<keyword evidence="5 7" id="KW-0472">Membrane</keyword>
<feature type="compositionally biased region" description="Polar residues" evidence="6">
    <location>
        <begin position="492"/>
        <end position="501"/>
    </location>
</feature>
<comment type="caution">
    <text evidence="13">The sequence shown here is derived from an EMBL/GenBank/DDBJ whole genome shotgun (WGS) entry which is preliminary data.</text>
</comment>
<dbReference type="Pfam" id="PF23486">
    <property type="entry name" value="Ig_TMEM132_5th"/>
    <property type="match status" value="1"/>
</dbReference>
<evidence type="ECO:0000259" key="11">
    <source>
        <dbReference type="Pfam" id="PF23486"/>
    </source>
</evidence>
<dbReference type="InterPro" id="IPR055421">
    <property type="entry name" value="TMEM132_3rd"/>
</dbReference>
<dbReference type="Pfam" id="PF23487">
    <property type="entry name" value="Ig_TMEM132_6th"/>
    <property type="match status" value="1"/>
</dbReference>
<evidence type="ECO:0000259" key="9">
    <source>
        <dbReference type="Pfam" id="PF23039"/>
    </source>
</evidence>
<dbReference type="InterPro" id="IPR031437">
    <property type="entry name" value="Ig_TMEM132_4th"/>
</dbReference>
<feature type="domain" description="Transmembrane protein TMEM132 cohesin-like" evidence="9">
    <location>
        <begin position="599"/>
        <end position="730"/>
    </location>
</feature>
<evidence type="ECO:0000259" key="8">
    <source>
        <dbReference type="Pfam" id="PF16070"/>
    </source>
</evidence>
<dbReference type="PANTHER" id="PTHR13388">
    <property type="entry name" value="DETONATOR, ISOFORM E"/>
    <property type="match status" value="1"/>
</dbReference>
<accession>A0ABD1KE85</accession>
<dbReference type="PANTHER" id="PTHR13388:SF29">
    <property type="entry name" value="TRANSMEMBRANE PROTEIN 132C ISOFORM X1"/>
    <property type="match status" value="1"/>
</dbReference>
<dbReference type="InterPro" id="IPR026307">
    <property type="entry name" value="TMEM132"/>
</dbReference>
<feature type="compositionally biased region" description="Acidic residues" evidence="6">
    <location>
        <begin position="1272"/>
        <end position="1283"/>
    </location>
</feature>
<feature type="region of interest" description="Disordered" evidence="6">
    <location>
        <begin position="492"/>
        <end position="537"/>
    </location>
</feature>
<evidence type="ECO:0008006" key="15">
    <source>
        <dbReference type="Google" id="ProtNLM"/>
    </source>
</evidence>
<dbReference type="InterPro" id="IPR055422">
    <property type="entry name" value="Ig_TMEM132_2nd"/>
</dbReference>
<comment type="subcellular location">
    <subcellularLocation>
        <location evidence="1">Membrane</location>
        <topology evidence="1">Single-pass type I membrane protein</topology>
    </subcellularLocation>
</comment>
<proteinExistence type="inferred from homology"/>
<dbReference type="EMBL" id="JBHFQA010000006">
    <property type="protein sequence ID" value="KAL2097356.1"/>
    <property type="molecule type" value="Genomic_DNA"/>
</dbReference>
<feature type="compositionally biased region" description="Polar residues" evidence="6">
    <location>
        <begin position="1246"/>
        <end position="1264"/>
    </location>
</feature>
<dbReference type="InterPro" id="IPR055424">
    <property type="entry name" value="Ig_TMEM132_6th"/>
</dbReference>
<evidence type="ECO:0000256" key="3">
    <source>
        <dbReference type="ARBA" id="ARBA00022692"/>
    </source>
</evidence>
<evidence type="ECO:0000256" key="6">
    <source>
        <dbReference type="SAM" id="MobiDB-lite"/>
    </source>
</evidence>
<feature type="region of interest" description="Disordered" evidence="6">
    <location>
        <begin position="89"/>
        <end position="114"/>
    </location>
</feature>
<feature type="domain" description="Transmembrane protein TMEM132 sixth" evidence="12">
    <location>
        <begin position="974"/>
        <end position="1078"/>
    </location>
</feature>
<evidence type="ECO:0000313" key="14">
    <source>
        <dbReference type="Proteomes" id="UP001591681"/>
    </source>
</evidence>
<organism evidence="13 14">
    <name type="scientific">Coilia grayii</name>
    <name type="common">Gray's grenadier anchovy</name>
    <dbReference type="NCBI Taxonomy" id="363190"/>
    <lineage>
        <taxon>Eukaryota</taxon>
        <taxon>Metazoa</taxon>
        <taxon>Chordata</taxon>
        <taxon>Craniata</taxon>
        <taxon>Vertebrata</taxon>
        <taxon>Euteleostomi</taxon>
        <taxon>Actinopterygii</taxon>
        <taxon>Neopterygii</taxon>
        <taxon>Teleostei</taxon>
        <taxon>Clupei</taxon>
        <taxon>Clupeiformes</taxon>
        <taxon>Clupeoidei</taxon>
        <taxon>Engraulidae</taxon>
        <taxon>Coilinae</taxon>
        <taxon>Coilia</taxon>
    </lineage>
</organism>
<keyword evidence="14" id="KW-1185">Reference proteome</keyword>
<comment type="similarity">
    <text evidence="2">Belongs to the TMEM132 family.</text>
</comment>
<gene>
    <name evidence="13" type="ORF">ACEWY4_006563</name>
</gene>
<dbReference type="Pfam" id="PF23039">
    <property type="entry name" value="TMEM132_3rd"/>
    <property type="match status" value="1"/>
</dbReference>
<feature type="domain" description="Transmembrane protein family 132 fourth" evidence="8">
    <location>
        <begin position="751"/>
        <end position="847"/>
    </location>
</feature>
<keyword evidence="3 7" id="KW-0812">Transmembrane</keyword>
<evidence type="ECO:0000259" key="10">
    <source>
        <dbReference type="Pfam" id="PF23481"/>
    </source>
</evidence>
<feature type="compositionally biased region" description="Polar residues" evidence="6">
    <location>
        <begin position="89"/>
        <end position="103"/>
    </location>
</feature>
<dbReference type="Pfam" id="PF23481">
    <property type="entry name" value="Ig_TMEM132_2nd"/>
    <property type="match status" value="1"/>
</dbReference>
<dbReference type="InterPro" id="IPR055423">
    <property type="entry name" value="Ig_TMEM132_5th"/>
</dbReference>
<dbReference type="Proteomes" id="UP001591681">
    <property type="component" value="Unassembled WGS sequence"/>
</dbReference>
<dbReference type="GO" id="GO:0016020">
    <property type="term" value="C:membrane"/>
    <property type="evidence" value="ECO:0007669"/>
    <property type="project" value="UniProtKB-SubCell"/>
</dbReference>
<reference evidence="13 14" key="1">
    <citation type="submission" date="2024-09" db="EMBL/GenBank/DDBJ databases">
        <title>A chromosome-level genome assembly of Gray's grenadier anchovy, Coilia grayii.</title>
        <authorList>
            <person name="Fu Z."/>
        </authorList>
    </citation>
    <scope>NUCLEOTIDE SEQUENCE [LARGE SCALE GENOMIC DNA]</scope>
    <source>
        <strain evidence="13">G4</strain>
        <tissue evidence="13">Muscle</tissue>
    </source>
</reference>
<dbReference type="Pfam" id="PF16070">
    <property type="entry name" value="Ig_TMEM132_4th"/>
    <property type="match status" value="1"/>
</dbReference>
<feature type="domain" description="Transmembrane protein TMEM132 second Ig-like" evidence="10">
    <location>
        <begin position="435"/>
        <end position="496"/>
    </location>
</feature>
<evidence type="ECO:0000313" key="13">
    <source>
        <dbReference type="EMBL" id="KAL2097356.1"/>
    </source>
</evidence>
<evidence type="ECO:0000256" key="4">
    <source>
        <dbReference type="ARBA" id="ARBA00022989"/>
    </source>
</evidence>
<feature type="region of interest" description="Disordered" evidence="6">
    <location>
        <begin position="1241"/>
        <end position="1283"/>
    </location>
</feature>
<feature type="transmembrane region" description="Helical" evidence="7">
    <location>
        <begin position="1207"/>
        <end position="1232"/>
    </location>
</feature>
<feature type="compositionally biased region" description="Basic residues" evidence="6">
    <location>
        <begin position="505"/>
        <end position="524"/>
    </location>
</feature>